<dbReference type="CDD" id="cd10936">
    <property type="entry name" value="CE4_DAC2"/>
    <property type="match status" value="1"/>
</dbReference>
<name>A0A1Y1RVY0_9SPIO</name>
<proteinExistence type="predicted"/>
<evidence type="ECO:0000313" key="3">
    <source>
        <dbReference type="Proteomes" id="UP000192343"/>
    </source>
</evidence>
<feature type="transmembrane region" description="Helical" evidence="1">
    <location>
        <begin position="20"/>
        <end position="40"/>
    </location>
</feature>
<dbReference type="Gene3D" id="3.20.20.370">
    <property type="entry name" value="Glycoside hydrolase/deacetylase"/>
    <property type="match status" value="1"/>
</dbReference>
<accession>A0A1Y1RVY0</accession>
<dbReference type="InterPro" id="IPR011330">
    <property type="entry name" value="Glyco_hydro/deAcase_b/a-brl"/>
</dbReference>
<reference evidence="2 3" key="1">
    <citation type="submission" date="2017-03" db="EMBL/GenBank/DDBJ databases">
        <title>Draft Genome sequence of Marispirochaeta sp. strain JC444.</title>
        <authorList>
            <person name="Shivani Y."/>
            <person name="Subhash Y."/>
            <person name="Sasikala C."/>
            <person name="Ramana C."/>
        </authorList>
    </citation>
    <scope>NUCLEOTIDE SEQUENCE [LARGE SCALE GENOMIC DNA]</scope>
    <source>
        <strain evidence="2 3">JC444</strain>
    </source>
</reference>
<organism evidence="2 3">
    <name type="scientific">Marispirochaeta aestuarii</name>
    <dbReference type="NCBI Taxonomy" id="1963862"/>
    <lineage>
        <taxon>Bacteria</taxon>
        <taxon>Pseudomonadati</taxon>
        <taxon>Spirochaetota</taxon>
        <taxon>Spirochaetia</taxon>
        <taxon>Spirochaetales</taxon>
        <taxon>Spirochaetaceae</taxon>
        <taxon>Marispirochaeta</taxon>
    </lineage>
</organism>
<comment type="caution">
    <text evidence="2">The sequence shown here is derived from an EMBL/GenBank/DDBJ whole genome shotgun (WGS) entry which is preliminary data.</text>
</comment>
<keyword evidence="3" id="KW-1185">Reference proteome</keyword>
<keyword evidence="1" id="KW-0472">Membrane</keyword>
<protein>
    <recommendedName>
        <fullName evidence="4">Divergent polysaccharide deacetylase family protein</fullName>
    </recommendedName>
</protein>
<keyword evidence="1" id="KW-0812">Transmembrane</keyword>
<dbReference type="RefSeq" id="WP_083052223.1">
    <property type="nucleotide sequence ID" value="NZ_MWQY01000019.1"/>
</dbReference>
<keyword evidence="1" id="KW-1133">Transmembrane helix</keyword>
<dbReference type="Pfam" id="PF04748">
    <property type="entry name" value="Polysacc_deac_2"/>
    <property type="match status" value="1"/>
</dbReference>
<dbReference type="OrthoDB" id="9784811at2"/>
<dbReference type="InterPro" id="IPR006837">
    <property type="entry name" value="Divergent_DAC"/>
</dbReference>
<dbReference type="GO" id="GO:0005975">
    <property type="term" value="P:carbohydrate metabolic process"/>
    <property type="evidence" value="ECO:0007669"/>
    <property type="project" value="InterPro"/>
</dbReference>
<dbReference type="STRING" id="1963862.B4O97_15525"/>
<dbReference type="AlphaFoldDB" id="A0A1Y1RVY0"/>
<dbReference type="SUPFAM" id="SSF88713">
    <property type="entry name" value="Glycoside hydrolase/deacetylase"/>
    <property type="match status" value="1"/>
</dbReference>
<sequence length="307" mass="34123">MRKSGSTGTRGKSKLYFSYLLLGTTALMLGISIALVRGWMERTETDRAVLPVSEPERPVEPPVIVPSKPEGKASAVLPVAPEVFIVIDDVGNSLEELEPFLSLPIPVTFAVMPRRRYTRESVELIQKAKKYYIMHQPMEPVGDADPGEGAIFTGMSKEEIYTLLDTNLATLGGAPGINNHMGSKATADGETMRMVLEYLKERNMFFLDSVTTGESVAGRIAAEISLPYAERNSMFLDNERERDYIERALRSGFSLAETSGRAVMIGHVWDEHLAELLLDLYPEFTEKGFSFDDIGSMIYLGRLDLEE</sequence>
<gene>
    <name evidence="2" type="ORF">B4O97_15525</name>
</gene>
<evidence type="ECO:0000313" key="2">
    <source>
        <dbReference type="EMBL" id="ORC32862.1"/>
    </source>
</evidence>
<dbReference type="EMBL" id="MWQY01000019">
    <property type="protein sequence ID" value="ORC32862.1"/>
    <property type="molecule type" value="Genomic_DNA"/>
</dbReference>
<evidence type="ECO:0000256" key="1">
    <source>
        <dbReference type="SAM" id="Phobius"/>
    </source>
</evidence>
<dbReference type="PANTHER" id="PTHR30105:SF2">
    <property type="entry name" value="DIVERGENT POLYSACCHARIDE DEACETYLASE SUPERFAMILY"/>
    <property type="match status" value="1"/>
</dbReference>
<dbReference type="Proteomes" id="UP000192343">
    <property type="component" value="Unassembled WGS sequence"/>
</dbReference>
<dbReference type="PANTHER" id="PTHR30105">
    <property type="entry name" value="UNCHARACTERIZED YIBQ-RELATED"/>
    <property type="match status" value="1"/>
</dbReference>
<evidence type="ECO:0008006" key="4">
    <source>
        <dbReference type="Google" id="ProtNLM"/>
    </source>
</evidence>